<keyword evidence="4" id="KW-0732">Signal</keyword>
<evidence type="ECO:0000256" key="12">
    <source>
        <dbReference type="ARBA" id="ARBA00080563"/>
    </source>
</evidence>
<dbReference type="GO" id="GO:0031979">
    <property type="term" value="C:plasma membrane-derived thylakoid lumen"/>
    <property type="evidence" value="ECO:0007669"/>
    <property type="project" value="UniProtKB-SubCell"/>
</dbReference>
<proteinExistence type="inferred from homology"/>
<accession>A0AAE4FRF4</accession>
<dbReference type="Pfam" id="PF17820">
    <property type="entry name" value="PDZ_6"/>
    <property type="match status" value="1"/>
</dbReference>
<dbReference type="GO" id="GO:0007165">
    <property type="term" value="P:signal transduction"/>
    <property type="evidence" value="ECO:0007669"/>
    <property type="project" value="TreeGrafter"/>
</dbReference>
<evidence type="ECO:0000256" key="3">
    <source>
        <dbReference type="ARBA" id="ARBA00022670"/>
    </source>
</evidence>
<evidence type="ECO:0000256" key="6">
    <source>
        <dbReference type="ARBA" id="ARBA00022825"/>
    </source>
</evidence>
<name>A0AAE4FRF4_9CYAN</name>
<dbReference type="InterPro" id="IPR029045">
    <property type="entry name" value="ClpP/crotonase-like_dom_sf"/>
</dbReference>
<dbReference type="RefSeq" id="WP_322877657.1">
    <property type="nucleotide sequence ID" value="NZ_JAVMIP010000004.1"/>
</dbReference>
<evidence type="ECO:0000256" key="10">
    <source>
        <dbReference type="ARBA" id="ARBA00066637"/>
    </source>
</evidence>
<evidence type="ECO:0000256" key="9">
    <source>
        <dbReference type="ARBA" id="ARBA00053093"/>
    </source>
</evidence>
<dbReference type="NCBIfam" id="TIGR00225">
    <property type="entry name" value="prc"/>
    <property type="match status" value="1"/>
</dbReference>
<dbReference type="GO" id="GO:0006508">
    <property type="term" value="P:proteolysis"/>
    <property type="evidence" value="ECO:0007669"/>
    <property type="project" value="UniProtKB-KW"/>
</dbReference>
<dbReference type="InterPro" id="IPR036034">
    <property type="entry name" value="PDZ_sf"/>
</dbReference>
<dbReference type="CDD" id="cd07560">
    <property type="entry name" value="Peptidase_S41_CPP"/>
    <property type="match status" value="1"/>
</dbReference>
<dbReference type="FunFam" id="2.30.42.10:FF:000063">
    <property type="entry name" value="Peptidase, S41 family"/>
    <property type="match status" value="1"/>
</dbReference>
<dbReference type="InterPro" id="IPR004447">
    <property type="entry name" value="Peptidase_S41A"/>
</dbReference>
<dbReference type="Gene3D" id="3.90.226.10">
    <property type="entry name" value="2-enoyl-CoA Hydratase, Chain A, domain 1"/>
    <property type="match status" value="1"/>
</dbReference>
<dbReference type="EMBL" id="JAVMIP010000004">
    <property type="protein sequence ID" value="MDS3860378.1"/>
    <property type="molecule type" value="Genomic_DNA"/>
</dbReference>
<evidence type="ECO:0000259" key="14">
    <source>
        <dbReference type="PROSITE" id="PS50106"/>
    </source>
</evidence>
<evidence type="ECO:0000256" key="11">
    <source>
        <dbReference type="ARBA" id="ARBA00069724"/>
    </source>
</evidence>
<dbReference type="EC" id="3.4.21.102" evidence="10"/>
<feature type="domain" description="PDZ" evidence="14">
    <location>
        <begin position="109"/>
        <end position="177"/>
    </location>
</feature>
<dbReference type="InterPro" id="IPR005151">
    <property type="entry name" value="Tail-specific_protease"/>
</dbReference>
<dbReference type="AlphaFoldDB" id="A0AAE4FRF4"/>
<reference evidence="16" key="1">
    <citation type="submission" date="2023-07" db="EMBL/GenBank/DDBJ databases">
        <authorList>
            <person name="Luz R."/>
            <person name="Cordeiro R."/>
            <person name="Fonseca A."/>
            <person name="Goncalves V."/>
        </authorList>
    </citation>
    <scope>NUCLEOTIDE SEQUENCE [LARGE SCALE GENOMIC DNA]</scope>
    <source>
        <strain evidence="16">BACA0444</strain>
    </source>
</reference>
<keyword evidence="5 13" id="KW-0378">Hydrolase</keyword>
<evidence type="ECO:0000256" key="8">
    <source>
        <dbReference type="ARBA" id="ARBA00051784"/>
    </source>
</evidence>
<comment type="subcellular location">
    <subcellularLocation>
        <location evidence="1">Cellular thylakoid lumen</location>
    </subcellularLocation>
</comment>
<evidence type="ECO:0000313" key="16">
    <source>
        <dbReference type="Proteomes" id="UP001268256"/>
    </source>
</evidence>
<dbReference type="FunFam" id="3.30.750.44:FF:000002">
    <property type="entry name" value="carboxyl-terminal-processing peptidase 2, chloroplastic"/>
    <property type="match status" value="1"/>
</dbReference>
<dbReference type="PANTHER" id="PTHR32060:SF30">
    <property type="entry name" value="CARBOXY-TERMINAL PROCESSING PROTEASE CTPA"/>
    <property type="match status" value="1"/>
</dbReference>
<dbReference type="SUPFAM" id="SSF52096">
    <property type="entry name" value="ClpP/crotonase"/>
    <property type="match status" value="1"/>
</dbReference>
<evidence type="ECO:0000313" key="15">
    <source>
        <dbReference type="EMBL" id="MDS3860378.1"/>
    </source>
</evidence>
<comment type="function">
    <text evidence="9">Cleavage of the 16 C-terminal residues from the D1 precursor of photosystem II (PSII). This proteolytic processing is necessary to allow the light-driven assembly of the oxygen-evolving cluster (a tetranuclear manganese), which is responsible for photosynthetic water oxidation.</text>
</comment>
<dbReference type="Proteomes" id="UP001268256">
    <property type="component" value="Unassembled WGS sequence"/>
</dbReference>
<keyword evidence="16" id="KW-1185">Reference proteome</keyword>
<gene>
    <name evidence="15" type="ORF">RIF25_06105</name>
</gene>
<comment type="similarity">
    <text evidence="2 13">Belongs to the peptidase S41A family.</text>
</comment>
<dbReference type="Gene3D" id="2.30.42.10">
    <property type="match status" value="1"/>
</dbReference>
<dbReference type="InterPro" id="IPR041489">
    <property type="entry name" value="PDZ_6"/>
</dbReference>
<dbReference type="SMART" id="SM00228">
    <property type="entry name" value="PDZ"/>
    <property type="match status" value="1"/>
</dbReference>
<keyword evidence="3 13" id="KW-0645">Protease</keyword>
<dbReference type="GO" id="GO:0030288">
    <property type="term" value="C:outer membrane-bounded periplasmic space"/>
    <property type="evidence" value="ECO:0007669"/>
    <property type="project" value="TreeGrafter"/>
</dbReference>
<dbReference type="GO" id="GO:0004252">
    <property type="term" value="F:serine-type endopeptidase activity"/>
    <property type="evidence" value="ECO:0007669"/>
    <property type="project" value="UniProtKB-EC"/>
</dbReference>
<dbReference type="SUPFAM" id="SSF50156">
    <property type="entry name" value="PDZ domain-like"/>
    <property type="match status" value="1"/>
</dbReference>
<evidence type="ECO:0000256" key="5">
    <source>
        <dbReference type="ARBA" id="ARBA00022801"/>
    </source>
</evidence>
<evidence type="ECO:0000256" key="7">
    <source>
        <dbReference type="ARBA" id="ARBA00023078"/>
    </source>
</evidence>
<evidence type="ECO:0000256" key="2">
    <source>
        <dbReference type="ARBA" id="ARBA00009179"/>
    </source>
</evidence>
<keyword evidence="6 13" id="KW-0720">Serine protease</keyword>
<dbReference type="PANTHER" id="PTHR32060">
    <property type="entry name" value="TAIL-SPECIFIC PROTEASE"/>
    <property type="match status" value="1"/>
</dbReference>
<dbReference type="CDD" id="cd06782">
    <property type="entry name" value="cpPDZ_CPP-like"/>
    <property type="match status" value="1"/>
</dbReference>
<comment type="caution">
    <text evidence="15">The sequence shown here is derived from an EMBL/GenBank/DDBJ whole genome shotgun (WGS) entry which is preliminary data.</text>
</comment>
<dbReference type="Pfam" id="PF03572">
    <property type="entry name" value="Peptidase_S41"/>
    <property type="match status" value="1"/>
</dbReference>
<comment type="catalytic activity">
    <reaction evidence="8">
        <text>The enzyme shows specific recognition of a C-terminal tripeptide, Xaa-Yaa-Zaa, in which Xaa is preferably Ala or Leu, Yaa is preferably Ala or Tyr, and Zaa is preferably Ala, but then cleaves at a variable distance from the C-terminus. A typical cleavage is -Ala-Ala-|-Arg-Ala-Ala-Lys-Glu-Asn-Tyr-Ala-Leu-Ala-Ala.</text>
        <dbReference type="EC" id="3.4.21.102"/>
    </reaction>
</comment>
<dbReference type="NCBIfam" id="NF045590">
    <property type="entry name" value="Cterm_S41_CtpC"/>
    <property type="match status" value="1"/>
</dbReference>
<dbReference type="FunFam" id="3.90.226.10:FF:000023">
    <property type="entry name" value="Carboxyl-terminal processing protease"/>
    <property type="match status" value="1"/>
</dbReference>
<keyword evidence="7" id="KW-0793">Thylakoid</keyword>
<protein>
    <recommendedName>
        <fullName evidence="11">Carboxyl-terminal-processing protease</fullName>
        <ecNumber evidence="10">3.4.21.102</ecNumber>
    </recommendedName>
    <alternativeName>
        <fullName evidence="12">CtpA</fullName>
    </alternativeName>
</protein>
<dbReference type="InterPro" id="IPR001478">
    <property type="entry name" value="PDZ"/>
</dbReference>
<organism evidence="15 16">
    <name type="scientific">Pseudocalidococcus azoricus BACA0444</name>
    <dbReference type="NCBI Taxonomy" id="2918990"/>
    <lineage>
        <taxon>Bacteria</taxon>
        <taxon>Bacillati</taxon>
        <taxon>Cyanobacteriota</taxon>
        <taxon>Cyanophyceae</taxon>
        <taxon>Acaryochloridales</taxon>
        <taxon>Thermosynechococcaceae</taxon>
        <taxon>Pseudocalidococcus</taxon>
        <taxon>Pseudocalidococcus azoricus</taxon>
    </lineage>
</organism>
<dbReference type="Gene3D" id="3.30.750.44">
    <property type="match status" value="1"/>
</dbReference>
<sequence length="432" mass="46935">MGLKKQGLVVGATALLTVAVALAGAELHPSKSWAGFRQSPKELVDEVWQVIDREYVDATFNGQDWRAVRREFLSKTYTTPDQAYTAAREMLEKLNDPYTRFMDPEQFRSMQIETSGELTGVGITITQDEKTKDITVVSPVEGSPAAEAGILAKDIILKIDNKPTKGMDLNEAVGMIRGQVNTKVTLTIKRGNETFDRVLTRARIEIHPVKASIRQTPNGPIGYIRLVQFSSNAAGEMRNAIREQEKQGVTGFILDLRSNPGGLLFSSAEIARMFLPQGTIVSTVNRQGEADRLRAGRGFLTDKPLVVLIDGGSASASEILAGALQDNKRAVLVGTKSFGKGLVQSVQPVGEGSGMAVTIAKYYTPSGRDINKKGIEPDVEVKITEAQRESLTREDIATPKDPQYAKALSILNQEIVAQQKQAQKPAPASSTP</sequence>
<evidence type="ECO:0000256" key="1">
    <source>
        <dbReference type="ARBA" id="ARBA00004518"/>
    </source>
</evidence>
<dbReference type="SMART" id="SM00245">
    <property type="entry name" value="TSPc"/>
    <property type="match status" value="1"/>
</dbReference>
<dbReference type="InterPro" id="IPR054626">
    <property type="entry name" value="Cterm_S41_CtpC"/>
</dbReference>
<evidence type="ECO:0000256" key="4">
    <source>
        <dbReference type="ARBA" id="ARBA00022729"/>
    </source>
</evidence>
<dbReference type="PROSITE" id="PS50106">
    <property type="entry name" value="PDZ"/>
    <property type="match status" value="1"/>
</dbReference>
<evidence type="ECO:0000256" key="13">
    <source>
        <dbReference type="RuleBase" id="RU004404"/>
    </source>
</evidence>